<evidence type="ECO:0000313" key="3">
    <source>
        <dbReference type="Proteomes" id="UP000787635"/>
    </source>
</evidence>
<dbReference type="EMBL" id="JAAVNE010000064">
    <property type="protein sequence ID" value="NKC34070.1"/>
    <property type="molecule type" value="Genomic_DNA"/>
</dbReference>
<reference evidence="2 3" key="1">
    <citation type="submission" date="2020-03" db="EMBL/GenBank/DDBJ databases">
        <title>Roseomonas selenitidurans sp. nov. isolated from urban soil.</title>
        <authorList>
            <person name="Liu H."/>
        </authorList>
    </citation>
    <scope>NUCLEOTIDE SEQUENCE [LARGE SCALE GENOMIC DNA]</scope>
    <source>
        <strain evidence="2 3">BU-1</strain>
    </source>
</reference>
<dbReference type="InterPro" id="IPR010642">
    <property type="entry name" value="Invasion_prot_B"/>
</dbReference>
<name>A0ABX1EA22_9PROT</name>
<evidence type="ECO:0008006" key="4">
    <source>
        <dbReference type="Google" id="ProtNLM"/>
    </source>
</evidence>
<dbReference type="Gene3D" id="2.60.40.1880">
    <property type="entry name" value="Invasion associated locus B (IalB) protein"/>
    <property type="match status" value="1"/>
</dbReference>
<dbReference type="InterPro" id="IPR038696">
    <property type="entry name" value="IalB_sf"/>
</dbReference>
<protein>
    <recommendedName>
        <fullName evidence="4">Invasion associated locus B family protein</fullName>
    </recommendedName>
</protein>
<keyword evidence="3" id="KW-1185">Reference proteome</keyword>
<feature type="region of interest" description="Disordered" evidence="1">
    <location>
        <begin position="1"/>
        <end position="20"/>
    </location>
</feature>
<comment type="caution">
    <text evidence="2">The sequence shown here is derived from an EMBL/GenBank/DDBJ whole genome shotgun (WGS) entry which is preliminary data.</text>
</comment>
<evidence type="ECO:0000313" key="2">
    <source>
        <dbReference type="EMBL" id="NKC34070.1"/>
    </source>
</evidence>
<gene>
    <name evidence="2" type="ORF">HEQ75_24645</name>
</gene>
<evidence type="ECO:0000256" key="1">
    <source>
        <dbReference type="SAM" id="MobiDB-lite"/>
    </source>
</evidence>
<accession>A0ABX1EA22</accession>
<organism evidence="2 3">
    <name type="scientific">Falsiroseomonas selenitidurans</name>
    <dbReference type="NCBI Taxonomy" id="2716335"/>
    <lineage>
        <taxon>Bacteria</taxon>
        <taxon>Pseudomonadati</taxon>
        <taxon>Pseudomonadota</taxon>
        <taxon>Alphaproteobacteria</taxon>
        <taxon>Acetobacterales</taxon>
        <taxon>Roseomonadaceae</taxon>
        <taxon>Falsiroseomonas</taxon>
    </lineage>
</organism>
<dbReference type="Pfam" id="PF06776">
    <property type="entry name" value="IalB"/>
    <property type="match status" value="1"/>
</dbReference>
<proteinExistence type="predicted"/>
<sequence>MPPPPPQAPAQPGAAGPGWRMACAEPREAAPRDCQVATRILARADGPPLAGVVLTRQRESRSLTLLFQIPHGAFLPAGLGWQVDEAAAQRLPFQASDAAGLYVAVAVTDAVLATLRAGTTLKLSFVVAARREALALPIPLAGFDAAVAAMLSAERAPG</sequence>
<dbReference type="Proteomes" id="UP000787635">
    <property type="component" value="Unassembled WGS sequence"/>
</dbReference>